<feature type="region of interest" description="Disordered" evidence="1">
    <location>
        <begin position="1"/>
        <end position="45"/>
    </location>
</feature>
<comment type="caution">
    <text evidence="3">The sequence shown here is derived from an EMBL/GenBank/DDBJ whole genome shotgun (WGS) entry which is preliminary data.</text>
</comment>
<evidence type="ECO:0000259" key="2">
    <source>
        <dbReference type="PROSITE" id="PS50053"/>
    </source>
</evidence>
<feature type="compositionally biased region" description="Polar residues" evidence="1">
    <location>
        <begin position="93"/>
        <end position="111"/>
    </location>
</feature>
<protein>
    <submittedName>
        <fullName evidence="3">Ubiquitin supergroup</fullName>
    </submittedName>
</protein>
<sequence>MKKLPFKPTALRRAAPKPTQPEESKDSDDDGLALFRRSKEMAPIMAADLERRIKKRRAAELEAEQRQLKATEGNRSQDNPEDMEDAKPISENPDVNHSGVLSSPAGPSNETPVADQPLTQDGAVRTRFAYHYSSRLSADSVSELVTPPPSKRSRIDSSSSHKPMLSGQSNDDDEDPFPDATRRILLRPDPSTLSQKPKMENVTTHTLRTTQPITIDSDSESEVGPVDAKPAKQRRDSSEFGDNTPTKPLKEPTLEAAEEDEFAEYIRKAEEERARRQALQASESVEQKKETVNIMITSMIPNSSVLQVKFLFTKPLRVARDAWVRHQARKGLSLVADDVVLTWRRKKIYNTSTLIGLGIRPSGDRIEADDRGSDGFKSNRTVVHMEAWTIEQFQEMEHNEELRRKRDAGELSDEEDNQPEDRHYFMIVLKGRDVEPLDCKVMPETTVETLIAVFRKQREIASDREVSLWWDGERLEEHIEMEQAEIEDRDTIEVHIQ</sequence>
<name>A0A8H5WNA7_FUSHE</name>
<dbReference type="CDD" id="cd01763">
    <property type="entry name" value="Ubl_SUMO_like"/>
    <property type="match status" value="1"/>
</dbReference>
<reference evidence="3 4" key="1">
    <citation type="submission" date="2020-05" db="EMBL/GenBank/DDBJ databases">
        <title>Identification and distribution of gene clusters putatively required for synthesis of sphingolipid metabolism inhibitors in phylogenetically diverse species of the filamentous fungus Fusarium.</title>
        <authorList>
            <person name="Kim H.-S."/>
            <person name="Busman M."/>
            <person name="Brown D.W."/>
            <person name="Divon H."/>
            <person name="Uhlig S."/>
            <person name="Proctor R.H."/>
        </authorList>
    </citation>
    <scope>NUCLEOTIDE SEQUENCE [LARGE SCALE GENOMIC DNA]</scope>
    <source>
        <strain evidence="3 4">NRRL 20693</strain>
    </source>
</reference>
<gene>
    <name evidence="3" type="ORF">FHETE_5015</name>
</gene>
<dbReference type="InterPro" id="IPR000626">
    <property type="entry name" value="Ubiquitin-like_dom"/>
</dbReference>
<dbReference type="Pfam" id="PF11976">
    <property type="entry name" value="Rad60-SLD"/>
    <property type="match status" value="1"/>
</dbReference>
<feature type="compositionally biased region" description="Basic and acidic residues" evidence="1">
    <location>
        <begin position="229"/>
        <end position="238"/>
    </location>
</feature>
<feature type="compositionally biased region" description="Polar residues" evidence="1">
    <location>
        <begin position="191"/>
        <end position="216"/>
    </location>
</feature>
<feature type="domain" description="Ubiquitin-like" evidence="2">
    <location>
        <begin position="425"/>
        <end position="497"/>
    </location>
</feature>
<feature type="compositionally biased region" description="Basic and acidic residues" evidence="1">
    <location>
        <begin position="58"/>
        <end position="69"/>
    </location>
</feature>
<dbReference type="Gene3D" id="3.10.20.90">
    <property type="entry name" value="Phosphatidylinositol 3-kinase Catalytic Subunit, Chain A, domain 1"/>
    <property type="match status" value="1"/>
</dbReference>
<accession>A0A8H5WNA7</accession>
<dbReference type="Proteomes" id="UP000567885">
    <property type="component" value="Unassembled WGS sequence"/>
</dbReference>
<dbReference type="PROSITE" id="PS50053">
    <property type="entry name" value="UBIQUITIN_2"/>
    <property type="match status" value="1"/>
</dbReference>
<dbReference type="SUPFAM" id="SSF54236">
    <property type="entry name" value="Ubiquitin-like"/>
    <property type="match status" value="1"/>
</dbReference>
<dbReference type="OrthoDB" id="3365399at2759"/>
<evidence type="ECO:0000313" key="3">
    <source>
        <dbReference type="EMBL" id="KAF5669257.1"/>
    </source>
</evidence>
<keyword evidence="4" id="KW-1185">Reference proteome</keyword>
<evidence type="ECO:0000256" key="1">
    <source>
        <dbReference type="SAM" id="MobiDB-lite"/>
    </source>
</evidence>
<organism evidence="3 4">
    <name type="scientific">Fusarium heterosporum</name>
    <dbReference type="NCBI Taxonomy" id="42747"/>
    <lineage>
        <taxon>Eukaryota</taxon>
        <taxon>Fungi</taxon>
        <taxon>Dikarya</taxon>
        <taxon>Ascomycota</taxon>
        <taxon>Pezizomycotina</taxon>
        <taxon>Sordariomycetes</taxon>
        <taxon>Hypocreomycetidae</taxon>
        <taxon>Hypocreales</taxon>
        <taxon>Nectriaceae</taxon>
        <taxon>Fusarium</taxon>
        <taxon>Fusarium heterosporum species complex</taxon>
    </lineage>
</organism>
<dbReference type="EMBL" id="JAAGWQ010000084">
    <property type="protein sequence ID" value="KAF5669257.1"/>
    <property type="molecule type" value="Genomic_DNA"/>
</dbReference>
<evidence type="ECO:0000313" key="4">
    <source>
        <dbReference type="Proteomes" id="UP000567885"/>
    </source>
</evidence>
<dbReference type="InterPro" id="IPR029071">
    <property type="entry name" value="Ubiquitin-like_domsf"/>
</dbReference>
<dbReference type="AlphaFoldDB" id="A0A8H5WNA7"/>
<feature type="region of interest" description="Disordered" evidence="1">
    <location>
        <begin position="58"/>
        <end position="258"/>
    </location>
</feature>
<proteinExistence type="predicted"/>
<dbReference type="InterPro" id="IPR022617">
    <property type="entry name" value="Rad60/SUMO-like_dom"/>
</dbReference>